<keyword evidence="2" id="KW-0472">Membrane</keyword>
<protein>
    <submittedName>
        <fullName evidence="3">Uncharacterized protein</fullName>
    </submittedName>
</protein>
<accession>A0A1F6DGG7</accession>
<evidence type="ECO:0000313" key="3">
    <source>
        <dbReference type="EMBL" id="OGG60524.1"/>
    </source>
</evidence>
<sequence length="163" mass="17438">MHENPHQAQPMRQKKRGGINNKALLGILVVVVVGAAAYFKPWERTSITTGTTSPADIQIGSTTKEAKDLLDELGDIYAVPANDEPVLYTIDDAAALIAQQAFFTGSQNGDTLFIFPKSMKAVIFSQERNKVINAGPLSYEGDQSVTTGVTPTEAPTPTSSDAQ</sequence>
<feature type="transmembrane region" description="Helical" evidence="2">
    <location>
        <begin position="21"/>
        <end position="39"/>
    </location>
</feature>
<comment type="caution">
    <text evidence="3">The sequence shown here is derived from an EMBL/GenBank/DDBJ whole genome shotgun (WGS) entry which is preliminary data.</text>
</comment>
<evidence type="ECO:0000313" key="4">
    <source>
        <dbReference type="Proteomes" id="UP000178794"/>
    </source>
</evidence>
<name>A0A1F6DGG7_9BACT</name>
<dbReference type="STRING" id="1798492.A3C89_04015"/>
<evidence type="ECO:0000256" key="2">
    <source>
        <dbReference type="SAM" id="Phobius"/>
    </source>
</evidence>
<dbReference type="Proteomes" id="UP000178794">
    <property type="component" value="Unassembled WGS sequence"/>
</dbReference>
<gene>
    <name evidence="3" type="ORF">A3C89_04015</name>
</gene>
<evidence type="ECO:0000256" key="1">
    <source>
        <dbReference type="SAM" id="MobiDB-lite"/>
    </source>
</evidence>
<feature type="region of interest" description="Disordered" evidence="1">
    <location>
        <begin position="135"/>
        <end position="163"/>
    </location>
</feature>
<organism evidence="3 4">
    <name type="scientific">Candidatus Kaiserbacteria bacterium RIFCSPHIGHO2_02_FULL_50_50</name>
    <dbReference type="NCBI Taxonomy" id="1798492"/>
    <lineage>
        <taxon>Bacteria</taxon>
        <taxon>Candidatus Kaiseribacteriota</taxon>
    </lineage>
</organism>
<keyword evidence="2" id="KW-1133">Transmembrane helix</keyword>
<dbReference type="EMBL" id="MFLF01000003">
    <property type="protein sequence ID" value="OGG60524.1"/>
    <property type="molecule type" value="Genomic_DNA"/>
</dbReference>
<reference evidence="3 4" key="1">
    <citation type="journal article" date="2016" name="Nat. Commun.">
        <title>Thousands of microbial genomes shed light on interconnected biogeochemical processes in an aquifer system.</title>
        <authorList>
            <person name="Anantharaman K."/>
            <person name="Brown C.T."/>
            <person name="Hug L.A."/>
            <person name="Sharon I."/>
            <person name="Castelle C.J."/>
            <person name="Probst A.J."/>
            <person name="Thomas B.C."/>
            <person name="Singh A."/>
            <person name="Wilkins M.J."/>
            <person name="Karaoz U."/>
            <person name="Brodie E.L."/>
            <person name="Williams K.H."/>
            <person name="Hubbard S.S."/>
            <person name="Banfield J.F."/>
        </authorList>
    </citation>
    <scope>NUCLEOTIDE SEQUENCE [LARGE SCALE GENOMIC DNA]</scope>
</reference>
<keyword evidence="2" id="KW-0812">Transmembrane</keyword>
<feature type="compositionally biased region" description="Polar residues" evidence="1">
    <location>
        <begin position="141"/>
        <end position="163"/>
    </location>
</feature>
<dbReference type="AlphaFoldDB" id="A0A1F6DGG7"/>
<proteinExistence type="predicted"/>